<dbReference type="Pfam" id="PF19278">
    <property type="entry name" value="Hydant_A_C"/>
    <property type="match status" value="1"/>
</dbReference>
<evidence type="ECO:0000259" key="3">
    <source>
        <dbReference type="Pfam" id="PF05378"/>
    </source>
</evidence>
<dbReference type="RefSeq" id="WP_080855264.1">
    <property type="nucleotide sequence ID" value="NZ_LT009777.1"/>
</dbReference>
<name>A0A1S7UA27_9HYPH</name>
<keyword evidence="6" id="KW-1185">Reference proteome</keyword>
<dbReference type="GO" id="GO:0005829">
    <property type="term" value="C:cytosol"/>
    <property type="evidence" value="ECO:0007669"/>
    <property type="project" value="TreeGrafter"/>
</dbReference>
<protein>
    <submittedName>
        <fullName evidence="5">Uncharacterized protein</fullName>
    </submittedName>
</protein>
<feature type="domain" description="Acetophenone carboxylase-like C-terminal" evidence="4">
    <location>
        <begin position="525"/>
        <end position="697"/>
    </location>
</feature>
<evidence type="ECO:0000313" key="5">
    <source>
        <dbReference type="EMBL" id="CVI63753.1"/>
    </source>
</evidence>
<feature type="region of interest" description="Disordered" evidence="1">
    <location>
        <begin position="1"/>
        <end position="22"/>
    </location>
</feature>
<dbReference type="AlphaFoldDB" id="A0A1S7UA27"/>
<evidence type="ECO:0000259" key="4">
    <source>
        <dbReference type="Pfam" id="PF19278"/>
    </source>
</evidence>
<dbReference type="GO" id="GO:0017168">
    <property type="term" value="F:5-oxoprolinase (ATP-hydrolyzing) activity"/>
    <property type="evidence" value="ECO:0007669"/>
    <property type="project" value="TreeGrafter"/>
</dbReference>
<dbReference type="InterPro" id="IPR045079">
    <property type="entry name" value="Oxoprolinase-like"/>
</dbReference>
<dbReference type="SUPFAM" id="SSF53067">
    <property type="entry name" value="Actin-like ATPase domain"/>
    <property type="match status" value="1"/>
</dbReference>
<dbReference type="PANTHER" id="PTHR11365:SF23">
    <property type="entry name" value="HYPOTHETICAL 5-OXOPROLINASE (EUROFUNG)-RELATED"/>
    <property type="match status" value="1"/>
</dbReference>
<dbReference type="GO" id="GO:0006749">
    <property type="term" value="P:glutathione metabolic process"/>
    <property type="evidence" value="ECO:0007669"/>
    <property type="project" value="TreeGrafter"/>
</dbReference>
<feature type="domain" description="Hydantoinase A/oxoprolinase" evidence="2">
    <location>
        <begin position="229"/>
        <end position="513"/>
    </location>
</feature>
<dbReference type="EMBL" id="FCNP01000049">
    <property type="protein sequence ID" value="CVI63753.1"/>
    <property type="molecule type" value="Genomic_DNA"/>
</dbReference>
<dbReference type="Pfam" id="PF01968">
    <property type="entry name" value="Hydantoinase_A"/>
    <property type="match status" value="1"/>
</dbReference>
<dbReference type="InterPro" id="IPR002821">
    <property type="entry name" value="Hydantoinase_A"/>
</dbReference>
<organism evidence="5 6">
    <name type="scientific">Agrobacterium deltaense NCPPB 1641</name>
    <dbReference type="NCBI Taxonomy" id="1183425"/>
    <lineage>
        <taxon>Bacteria</taxon>
        <taxon>Pseudomonadati</taxon>
        <taxon>Pseudomonadota</taxon>
        <taxon>Alphaproteobacteria</taxon>
        <taxon>Hyphomicrobiales</taxon>
        <taxon>Rhizobiaceae</taxon>
        <taxon>Rhizobium/Agrobacterium group</taxon>
        <taxon>Agrobacterium</taxon>
    </lineage>
</organism>
<dbReference type="InterPro" id="IPR043129">
    <property type="entry name" value="ATPase_NBD"/>
</dbReference>
<dbReference type="Proteomes" id="UP000192140">
    <property type="component" value="Unassembled WGS sequence"/>
</dbReference>
<feature type="domain" description="Hydantoinase/oxoprolinase N-terminal" evidence="3">
    <location>
        <begin position="28"/>
        <end position="207"/>
    </location>
</feature>
<dbReference type="PANTHER" id="PTHR11365">
    <property type="entry name" value="5-OXOPROLINASE RELATED"/>
    <property type="match status" value="1"/>
</dbReference>
<gene>
    <name evidence="5" type="ORF">AGR7A_pAt20358</name>
</gene>
<evidence type="ECO:0000313" key="6">
    <source>
        <dbReference type="Proteomes" id="UP000192140"/>
    </source>
</evidence>
<evidence type="ECO:0000256" key="1">
    <source>
        <dbReference type="SAM" id="MobiDB-lite"/>
    </source>
</evidence>
<proteinExistence type="predicted"/>
<sequence length="705" mass="75636">MLIETTPKVPNSAPLRSSEPTSSSKYLRIGVDIGGTFTDFCGWRDEAGSEVVSFKVPSTPPNFEEGFRAGFERILELLEPKDDEIALVMHGTTVSTNAVIERAGPKIALFVTKGYRDILELQRIRVPNALNLFERRTVPLIERNFVIEVDERLLREGELDKPLDKNEVSELAKKAAAAGATGFAVAFLHSYTNPQHEILAREAIREALGKETRVSLSSEIWPRMGEYERAIAAVLNAFVKQRMDEYLGAVENYVAKRLPGSHLFITRSNGGAMSAAEARAFPIHTLLSGPASGVTAAEFLGRSIKEDNLLTLDMGGTSTDISLIREGRGQTSNAAEVGNFPVILPVSEIEAIGAGGGSIIAMDGSALRVGPRSAGSYPGPACFGRGGTEPALTDAYLLSGYLPEALLGGEMKLERAASALALKPIAEDLGISVEAVADMAVTIATSNMVAGVLPYLARKGVDAEDLTLLVYGGGGAIHGPLVASEIGINRVLVPASPSVFCALGGLVSELSEDVLASVQGRVLGAQDVSSTFVDLATQAQDWLSRQIEPEKLTGTSIEYWAEMRYAGQSFQIDVELPDDAIQNADFPGMMEAFHAEHQRTFSYANRAGSVEFVALRVRIRGRLAVPQMSPSTREAIAGAGHLEPRDMRFNGTVYPATKIYDRDALGRESLITGPAVIQQVTATVVIPPDYSARIDAYDNIIISKD</sequence>
<dbReference type="Pfam" id="PF05378">
    <property type="entry name" value="Hydant_A_N"/>
    <property type="match status" value="1"/>
</dbReference>
<dbReference type="InterPro" id="IPR049517">
    <property type="entry name" value="ACX-like_C"/>
</dbReference>
<accession>A0A1S7UA27</accession>
<comment type="caution">
    <text evidence="5">The sequence shown here is derived from an EMBL/GenBank/DDBJ whole genome shotgun (WGS) entry which is preliminary data.</text>
</comment>
<dbReference type="InterPro" id="IPR008040">
    <property type="entry name" value="Hydant_A_N"/>
</dbReference>
<evidence type="ECO:0000259" key="2">
    <source>
        <dbReference type="Pfam" id="PF01968"/>
    </source>
</evidence>
<reference evidence="5" key="1">
    <citation type="submission" date="2016-01" db="EMBL/GenBank/DDBJ databases">
        <authorList>
            <person name="Regsiter A."/>
            <person name="william w."/>
        </authorList>
    </citation>
    <scope>NUCLEOTIDE SEQUENCE</scope>
    <source>
        <strain evidence="5">NCPPB 1641</strain>
    </source>
</reference>